<dbReference type="PANTHER" id="PTHR43221">
    <property type="entry name" value="PROTEASE HTPX"/>
    <property type="match status" value="1"/>
</dbReference>
<comment type="cofactor">
    <cofactor evidence="11">
        <name>Zn(2+)</name>
        <dbReference type="ChEBI" id="CHEBI:29105"/>
    </cofactor>
    <text evidence="11">Binds 1 zinc ion per subunit.</text>
</comment>
<evidence type="ECO:0000256" key="8">
    <source>
        <dbReference type="ARBA" id="ARBA00022989"/>
    </source>
</evidence>
<keyword evidence="3 11" id="KW-0645">Protease</keyword>
<dbReference type="NCBIfam" id="NF002775">
    <property type="entry name" value="PRK02870.1"/>
    <property type="match status" value="1"/>
</dbReference>
<dbReference type="EMBL" id="QQAX01000012">
    <property type="protein sequence ID" value="RDI42855.1"/>
    <property type="molecule type" value="Genomic_DNA"/>
</dbReference>
<keyword evidence="9 11" id="KW-0482">Metalloprotease</keyword>
<keyword evidence="15" id="KW-1185">Reference proteome</keyword>
<proteinExistence type="inferred from homology"/>
<dbReference type="PANTHER" id="PTHR43221:SF1">
    <property type="entry name" value="PROTEASE HTPX"/>
    <property type="match status" value="1"/>
</dbReference>
<organism evidence="14 15">
    <name type="scientific">Aquicella lusitana</name>
    <dbReference type="NCBI Taxonomy" id="254246"/>
    <lineage>
        <taxon>Bacteria</taxon>
        <taxon>Pseudomonadati</taxon>
        <taxon>Pseudomonadota</taxon>
        <taxon>Gammaproteobacteria</taxon>
        <taxon>Legionellales</taxon>
        <taxon>Coxiellaceae</taxon>
        <taxon>Aquicella</taxon>
    </lineage>
</organism>
<comment type="caution">
    <text evidence="14">The sequence shown here is derived from an EMBL/GenBank/DDBJ whole genome shotgun (WGS) entry which is preliminary data.</text>
</comment>
<dbReference type="Proteomes" id="UP000254720">
    <property type="component" value="Unassembled WGS sequence"/>
</dbReference>
<dbReference type="GO" id="GO:0006508">
    <property type="term" value="P:proteolysis"/>
    <property type="evidence" value="ECO:0007669"/>
    <property type="project" value="UniProtKB-KW"/>
</dbReference>
<gene>
    <name evidence="14" type="ORF">C8D86_11253</name>
</gene>
<dbReference type="Pfam" id="PF01435">
    <property type="entry name" value="Peptidase_M48"/>
    <property type="match status" value="1"/>
</dbReference>
<keyword evidence="4 12" id="KW-0812">Transmembrane</keyword>
<protein>
    <submittedName>
        <fullName evidence="14">Heat shock protein HtpX</fullName>
    </submittedName>
</protein>
<evidence type="ECO:0000256" key="5">
    <source>
        <dbReference type="ARBA" id="ARBA00022723"/>
    </source>
</evidence>
<evidence type="ECO:0000256" key="9">
    <source>
        <dbReference type="ARBA" id="ARBA00023049"/>
    </source>
</evidence>
<evidence type="ECO:0000256" key="10">
    <source>
        <dbReference type="ARBA" id="ARBA00023136"/>
    </source>
</evidence>
<name>A0A370GGC7_9COXI</name>
<feature type="transmembrane region" description="Helical" evidence="12">
    <location>
        <begin position="229"/>
        <end position="252"/>
    </location>
</feature>
<sequence length="347" mass="39559">MPNQLDHYAVSTADWRKALRQNNRRTYIIISLFFLIYCGIGLLVDMYLYASAYPHATIPALFTALVTFRLFPIATLIMLGIAAISLLVSYTLYDRLMLLGTDYHEITPETAQNTRERQLYNVVEEMKIASGLRYMPKVFIIDADYMNAFASGYSEKSAMVAITRGLMEKLNRDELQAVMAHELSHVRHLDIKLTLTASLLANLTIMVLDILFYNAIFSGRRNGSRSKNSLATIIILLRYTLPLISVLLLLYLSRTRELMADAGCVELMRTNQPLASALIKIQEDHIQNRDQYRAAYQRTPHENVRREAYIFDPFEAGIKSVTSASDLFSTHPSLETRLEALGFKRKI</sequence>
<keyword evidence="6 11" id="KW-0378">Hydrolase</keyword>
<accession>A0A370GGC7</accession>
<keyword evidence="5" id="KW-0479">Metal-binding</keyword>
<evidence type="ECO:0000313" key="15">
    <source>
        <dbReference type="Proteomes" id="UP000254720"/>
    </source>
</evidence>
<evidence type="ECO:0000256" key="4">
    <source>
        <dbReference type="ARBA" id="ARBA00022692"/>
    </source>
</evidence>
<evidence type="ECO:0000256" key="7">
    <source>
        <dbReference type="ARBA" id="ARBA00022833"/>
    </source>
</evidence>
<feature type="transmembrane region" description="Helical" evidence="12">
    <location>
        <begin position="193"/>
        <end position="217"/>
    </location>
</feature>
<keyword evidence="14" id="KW-0346">Stress response</keyword>
<evidence type="ECO:0000256" key="12">
    <source>
        <dbReference type="SAM" id="Phobius"/>
    </source>
</evidence>
<evidence type="ECO:0000256" key="11">
    <source>
        <dbReference type="RuleBase" id="RU003983"/>
    </source>
</evidence>
<dbReference type="Gene3D" id="3.30.2010.10">
    <property type="entry name" value="Metalloproteases ('zincins'), catalytic domain"/>
    <property type="match status" value="1"/>
</dbReference>
<dbReference type="GO" id="GO:0046872">
    <property type="term" value="F:metal ion binding"/>
    <property type="evidence" value="ECO:0007669"/>
    <property type="project" value="UniProtKB-KW"/>
</dbReference>
<evidence type="ECO:0000313" key="14">
    <source>
        <dbReference type="EMBL" id="RDI42855.1"/>
    </source>
</evidence>
<dbReference type="OrthoDB" id="15218at2"/>
<keyword evidence="2" id="KW-1003">Cell membrane</keyword>
<evidence type="ECO:0000256" key="3">
    <source>
        <dbReference type="ARBA" id="ARBA00022670"/>
    </source>
</evidence>
<feature type="domain" description="Peptidase M48" evidence="13">
    <location>
        <begin position="115"/>
        <end position="341"/>
    </location>
</feature>
<evidence type="ECO:0000256" key="1">
    <source>
        <dbReference type="ARBA" id="ARBA00004651"/>
    </source>
</evidence>
<dbReference type="InterPro" id="IPR001915">
    <property type="entry name" value="Peptidase_M48"/>
</dbReference>
<dbReference type="RefSeq" id="WP_114834515.1">
    <property type="nucleotide sequence ID" value="NZ_LR699114.1"/>
</dbReference>
<evidence type="ECO:0000259" key="13">
    <source>
        <dbReference type="Pfam" id="PF01435"/>
    </source>
</evidence>
<comment type="subcellular location">
    <subcellularLocation>
        <location evidence="1">Cell membrane</location>
        <topology evidence="1">Multi-pass membrane protein</topology>
    </subcellularLocation>
</comment>
<comment type="similarity">
    <text evidence="11">Belongs to the peptidase M48 family.</text>
</comment>
<feature type="transmembrane region" description="Helical" evidence="12">
    <location>
        <begin position="70"/>
        <end position="93"/>
    </location>
</feature>
<dbReference type="GO" id="GO:0004222">
    <property type="term" value="F:metalloendopeptidase activity"/>
    <property type="evidence" value="ECO:0007669"/>
    <property type="project" value="InterPro"/>
</dbReference>
<dbReference type="InterPro" id="IPR050083">
    <property type="entry name" value="HtpX_protease"/>
</dbReference>
<evidence type="ECO:0000256" key="2">
    <source>
        <dbReference type="ARBA" id="ARBA00022475"/>
    </source>
</evidence>
<evidence type="ECO:0000256" key="6">
    <source>
        <dbReference type="ARBA" id="ARBA00022801"/>
    </source>
</evidence>
<reference evidence="14 15" key="1">
    <citation type="submission" date="2018-07" db="EMBL/GenBank/DDBJ databases">
        <title>Genomic Encyclopedia of Type Strains, Phase IV (KMG-IV): sequencing the most valuable type-strain genomes for metagenomic binning, comparative biology and taxonomic classification.</title>
        <authorList>
            <person name="Goeker M."/>
        </authorList>
    </citation>
    <scope>NUCLEOTIDE SEQUENCE [LARGE SCALE GENOMIC DNA]</scope>
    <source>
        <strain evidence="14 15">DSM 16500</strain>
    </source>
</reference>
<dbReference type="GO" id="GO:0005886">
    <property type="term" value="C:plasma membrane"/>
    <property type="evidence" value="ECO:0007669"/>
    <property type="project" value="UniProtKB-SubCell"/>
</dbReference>
<keyword evidence="8 12" id="KW-1133">Transmembrane helix</keyword>
<keyword evidence="10 12" id="KW-0472">Membrane</keyword>
<dbReference type="AlphaFoldDB" id="A0A370GGC7"/>
<keyword evidence="7 11" id="KW-0862">Zinc</keyword>
<feature type="transmembrane region" description="Helical" evidence="12">
    <location>
        <begin position="26"/>
        <end position="50"/>
    </location>
</feature>